<sequence length="435" mass="50996">MKKINDLFLTLLLFLYIYNVPFKFISFGTSKLFVFSSLIFILIIFLKNKKLLFLSKRCVFFLVLFILTLIIYSFLITGLVKQTYDFFPIYIYILFLIEHLLGGTIILLFMSINNSLNMKKFMNLFINMTFLQSVITVLMFLNSGLREFVFSIADTKGDILFEMYNGIRGFGLASNLTYDFAVIQSIGLIFSIYFILIKRSGKYTLLFKMMMIFISIILSARTGWIGIFFAILLFVFISTRNKYNFQKGFKITLVSLFIFVFLVFIIFNFILPHNLKIKIKDEIVPFAFELFLAIFEKGSLETGSTNVLFGRMYFKMSLETILIGDGFYLDPNGDGFYMHTDAGYMTQILYYGIFGSLLLYYIYIYIFYVIDKKLKIKNYSIVRVIYIFIALYYFLVQVKGDFLLNGMGAKFIFLSLLVLINENNKIKLYYNRFNI</sequence>
<keyword evidence="1" id="KW-0812">Transmembrane</keyword>
<feature type="transmembrane region" description="Helical" evidence="1">
    <location>
        <begin position="209"/>
        <end position="237"/>
    </location>
</feature>
<evidence type="ECO:0000256" key="1">
    <source>
        <dbReference type="SAM" id="Phobius"/>
    </source>
</evidence>
<evidence type="ECO:0000313" key="2">
    <source>
        <dbReference type="EMBL" id="SNY15319.1"/>
    </source>
</evidence>
<feature type="transmembrane region" description="Helical" evidence="1">
    <location>
        <begin position="180"/>
        <end position="197"/>
    </location>
</feature>
<name>A0A285FVL3_9FIRM</name>
<feature type="transmembrane region" description="Helical" evidence="1">
    <location>
        <begin position="249"/>
        <end position="271"/>
    </location>
</feature>
<dbReference type="AlphaFoldDB" id="A0A285FVL3"/>
<organism evidence="2 3">
    <name type="scientific">Orenia metallireducens</name>
    <dbReference type="NCBI Taxonomy" id="1413210"/>
    <lineage>
        <taxon>Bacteria</taxon>
        <taxon>Bacillati</taxon>
        <taxon>Bacillota</taxon>
        <taxon>Clostridia</taxon>
        <taxon>Halanaerobiales</taxon>
        <taxon>Halobacteroidaceae</taxon>
        <taxon>Orenia</taxon>
    </lineage>
</organism>
<accession>A0A285FVL3</accession>
<feature type="transmembrane region" description="Helical" evidence="1">
    <location>
        <begin position="380"/>
        <end position="396"/>
    </location>
</feature>
<evidence type="ECO:0000313" key="3">
    <source>
        <dbReference type="Proteomes" id="UP000219573"/>
    </source>
</evidence>
<dbReference type="Proteomes" id="UP000219573">
    <property type="component" value="Unassembled WGS sequence"/>
</dbReference>
<keyword evidence="1" id="KW-1133">Transmembrane helix</keyword>
<protein>
    <submittedName>
        <fullName evidence="2">Uncharacterized protein</fullName>
    </submittedName>
</protein>
<feature type="transmembrane region" description="Helical" evidence="1">
    <location>
        <begin position="348"/>
        <end position="368"/>
    </location>
</feature>
<reference evidence="3" key="1">
    <citation type="submission" date="2017-09" db="EMBL/GenBank/DDBJ databases">
        <authorList>
            <person name="Varghese N."/>
            <person name="Submissions S."/>
        </authorList>
    </citation>
    <scope>NUCLEOTIDE SEQUENCE [LARGE SCALE GENOMIC DNA]</scope>
    <source>
        <strain evidence="3">MSL47</strain>
    </source>
</reference>
<feature type="transmembrane region" description="Helical" evidence="1">
    <location>
        <begin position="402"/>
        <end position="420"/>
    </location>
</feature>
<feature type="transmembrane region" description="Helical" evidence="1">
    <location>
        <begin position="58"/>
        <end position="77"/>
    </location>
</feature>
<keyword evidence="3" id="KW-1185">Reference proteome</keyword>
<dbReference type="EMBL" id="OBDZ01000003">
    <property type="protein sequence ID" value="SNY15319.1"/>
    <property type="molecule type" value="Genomic_DNA"/>
</dbReference>
<feature type="transmembrane region" description="Helical" evidence="1">
    <location>
        <begin position="29"/>
        <end position="46"/>
    </location>
</feature>
<gene>
    <name evidence="2" type="ORF">SAMN06265827_10316</name>
</gene>
<dbReference type="RefSeq" id="WP_143786645.1">
    <property type="nucleotide sequence ID" value="NZ_OBDZ01000003.1"/>
</dbReference>
<proteinExistence type="predicted"/>
<feature type="transmembrane region" description="Helical" evidence="1">
    <location>
        <begin position="89"/>
        <end position="109"/>
    </location>
</feature>
<keyword evidence="1" id="KW-0472">Membrane</keyword>
<feature type="transmembrane region" description="Helical" evidence="1">
    <location>
        <begin position="121"/>
        <end position="141"/>
    </location>
</feature>